<evidence type="ECO:0000313" key="2">
    <source>
        <dbReference type="EMBL" id="KAK9834959.1"/>
    </source>
</evidence>
<evidence type="ECO:0000313" key="3">
    <source>
        <dbReference type="Proteomes" id="UP001485043"/>
    </source>
</evidence>
<feature type="region of interest" description="Disordered" evidence="1">
    <location>
        <begin position="31"/>
        <end position="55"/>
    </location>
</feature>
<keyword evidence="3" id="KW-1185">Reference proteome</keyword>
<comment type="caution">
    <text evidence="2">The sequence shown here is derived from an EMBL/GenBank/DDBJ whole genome shotgun (WGS) entry which is preliminary data.</text>
</comment>
<gene>
    <name evidence="2" type="ORF">WJX84_010413</name>
</gene>
<reference evidence="2 3" key="1">
    <citation type="journal article" date="2024" name="Nat. Commun.">
        <title>Phylogenomics reveals the evolutionary origins of lichenization in chlorophyte algae.</title>
        <authorList>
            <person name="Puginier C."/>
            <person name="Libourel C."/>
            <person name="Otte J."/>
            <person name="Skaloud P."/>
            <person name="Haon M."/>
            <person name="Grisel S."/>
            <person name="Petersen M."/>
            <person name="Berrin J.G."/>
            <person name="Delaux P.M."/>
            <person name="Dal Grande F."/>
            <person name="Keller J."/>
        </authorList>
    </citation>
    <scope>NUCLEOTIDE SEQUENCE [LARGE SCALE GENOMIC DNA]</scope>
    <source>
        <strain evidence="2 3">SAG 2523</strain>
    </source>
</reference>
<feature type="compositionally biased region" description="Pro residues" evidence="1">
    <location>
        <begin position="40"/>
        <end position="53"/>
    </location>
</feature>
<name>A0AAW1RMC2_9CHLO</name>
<dbReference type="AlphaFoldDB" id="A0AAW1RMC2"/>
<proteinExistence type="predicted"/>
<organism evidence="2 3">
    <name type="scientific">Apatococcus fuscideae</name>
    <dbReference type="NCBI Taxonomy" id="2026836"/>
    <lineage>
        <taxon>Eukaryota</taxon>
        <taxon>Viridiplantae</taxon>
        <taxon>Chlorophyta</taxon>
        <taxon>core chlorophytes</taxon>
        <taxon>Trebouxiophyceae</taxon>
        <taxon>Chlorellales</taxon>
        <taxon>Chlorellaceae</taxon>
        <taxon>Apatococcus</taxon>
    </lineage>
</organism>
<accession>A0AAW1RMC2</accession>
<protein>
    <submittedName>
        <fullName evidence="2">Uncharacterized protein</fullName>
    </submittedName>
</protein>
<sequence>MPGMQAAMYGGPIPGGLPPAQFAYIQRMMGANFQGQGQPQQPPPSYGHGPPAPQREIITKKDTFDFVTDHLDTLKISK</sequence>
<dbReference type="Proteomes" id="UP001485043">
    <property type="component" value="Unassembled WGS sequence"/>
</dbReference>
<dbReference type="EMBL" id="JALJOV010002084">
    <property type="protein sequence ID" value="KAK9834959.1"/>
    <property type="molecule type" value="Genomic_DNA"/>
</dbReference>
<evidence type="ECO:0000256" key="1">
    <source>
        <dbReference type="SAM" id="MobiDB-lite"/>
    </source>
</evidence>